<gene>
    <name evidence="8" type="ORF">CRENBAI_009362</name>
</gene>
<organism evidence="8 9">
    <name type="scientific">Crenichthys baileyi</name>
    <name type="common">White River springfish</name>
    <dbReference type="NCBI Taxonomy" id="28760"/>
    <lineage>
        <taxon>Eukaryota</taxon>
        <taxon>Metazoa</taxon>
        <taxon>Chordata</taxon>
        <taxon>Craniata</taxon>
        <taxon>Vertebrata</taxon>
        <taxon>Euteleostomi</taxon>
        <taxon>Actinopterygii</taxon>
        <taxon>Neopterygii</taxon>
        <taxon>Teleostei</taxon>
        <taxon>Neoteleostei</taxon>
        <taxon>Acanthomorphata</taxon>
        <taxon>Ovalentaria</taxon>
        <taxon>Atherinomorphae</taxon>
        <taxon>Cyprinodontiformes</taxon>
        <taxon>Goodeidae</taxon>
        <taxon>Crenichthys</taxon>
    </lineage>
</organism>
<dbReference type="CDD" id="cd00063">
    <property type="entry name" value="FN3"/>
    <property type="match status" value="1"/>
</dbReference>
<dbReference type="Gene3D" id="2.60.40.10">
    <property type="entry name" value="Immunoglobulins"/>
    <property type="match status" value="1"/>
</dbReference>
<keyword evidence="7" id="KW-0675">Receptor</keyword>
<evidence type="ECO:0000256" key="3">
    <source>
        <dbReference type="ARBA" id="ARBA00022741"/>
    </source>
</evidence>
<dbReference type="InterPro" id="IPR036116">
    <property type="entry name" value="FN3_sf"/>
</dbReference>
<evidence type="ECO:0000256" key="7">
    <source>
        <dbReference type="ARBA" id="ARBA00023170"/>
    </source>
</evidence>
<evidence type="ECO:0000256" key="5">
    <source>
        <dbReference type="ARBA" id="ARBA00022989"/>
    </source>
</evidence>
<dbReference type="Proteomes" id="UP001311232">
    <property type="component" value="Unassembled WGS sequence"/>
</dbReference>
<dbReference type="InterPro" id="IPR003961">
    <property type="entry name" value="FN3_dom"/>
</dbReference>
<evidence type="ECO:0000256" key="2">
    <source>
        <dbReference type="ARBA" id="ARBA00022692"/>
    </source>
</evidence>
<comment type="subcellular location">
    <subcellularLocation>
        <location evidence="1">Membrane</location>
        <topology evidence="1">Single-pass membrane protein</topology>
    </subcellularLocation>
</comment>
<keyword evidence="4" id="KW-0067">ATP-binding</keyword>
<dbReference type="PANTHER" id="PTHR46877:SF9">
    <property type="entry name" value="EPHRIN TYPE-A RECEPTOR 7"/>
    <property type="match status" value="1"/>
</dbReference>
<proteinExistence type="predicted"/>
<evidence type="ECO:0000313" key="8">
    <source>
        <dbReference type="EMBL" id="KAK5607892.1"/>
    </source>
</evidence>
<feature type="non-terminal residue" evidence="8">
    <location>
        <position position="1"/>
    </location>
</feature>
<dbReference type="GO" id="GO:0007411">
    <property type="term" value="P:axon guidance"/>
    <property type="evidence" value="ECO:0007669"/>
    <property type="project" value="TreeGrafter"/>
</dbReference>
<dbReference type="GO" id="GO:0005005">
    <property type="term" value="F:transmembrane-ephrin receptor activity"/>
    <property type="evidence" value="ECO:0007669"/>
    <property type="project" value="TreeGrafter"/>
</dbReference>
<reference evidence="8 9" key="1">
    <citation type="submission" date="2021-06" db="EMBL/GenBank/DDBJ databases">
        <authorList>
            <person name="Palmer J.M."/>
        </authorList>
    </citation>
    <scope>NUCLEOTIDE SEQUENCE [LARGE SCALE GENOMIC DNA]</scope>
    <source>
        <strain evidence="8 9">MEX-2019</strain>
        <tissue evidence="8">Muscle</tissue>
    </source>
</reference>
<evidence type="ECO:0000256" key="4">
    <source>
        <dbReference type="ARBA" id="ARBA00022840"/>
    </source>
</evidence>
<name>A0AAV9RG23_9TELE</name>
<dbReference type="GO" id="GO:0005524">
    <property type="term" value="F:ATP binding"/>
    <property type="evidence" value="ECO:0007669"/>
    <property type="project" value="UniProtKB-KW"/>
</dbReference>
<comment type="caution">
    <text evidence="8">The sequence shown here is derived from an EMBL/GenBank/DDBJ whole genome shotgun (WGS) entry which is preliminary data.</text>
</comment>
<evidence type="ECO:0008006" key="10">
    <source>
        <dbReference type="Google" id="ProtNLM"/>
    </source>
</evidence>
<dbReference type="GO" id="GO:0030425">
    <property type="term" value="C:dendrite"/>
    <property type="evidence" value="ECO:0007669"/>
    <property type="project" value="TreeGrafter"/>
</dbReference>
<dbReference type="SUPFAM" id="SSF49265">
    <property type="entry name" value="Fibronectin type III"/>
    <property type="match status" value="1"/>
</dbReference>
<keyword evidence="3" id="KW-0547">Nucleotide-binding</keyword>
<dbReference type="EMBL" id="JAHHUM010001912">
    <property type="protein sequence ID" value="KAK5607892.1"/>
    <property type="molecule type" value="Genomic_DNA"/>
</dbReference>
<keyword evidence="5" id="KW-1133">Transmembrane helix</keyword>
<sequence>PPSAPQNLVYNINQTTVNLEWSPPADTGGRNDVTYGDIPRRCAGTREECVEAVNGVSDLSRTQRLFARSIAGAQHLSLVLRYLGAHSVHLPQTSPPRPAPRTHGVGHPFLLVQEACQSNRLFQRLGKNSGRDAE</sequence>
<dbReference type="InterPro" id="IPR050449">
    <property type="entry name" value="Ephrin_rcpt_TKs"/>
</dbReference>
<dbReference type="GO" id="GO:0005886">
    <property type="term" value="C:plasma membrane"/>
    <property type="evidence" value="ECO:0007669"/>
    <property type="project" value="TreeGrafter"/>
</dbReference>
<dbReference type="InterPro" id="IPR013783">
    <property type="entry name" value="Ig-like_fold"/>
</dbReference>
<keyword evidence="9" id="KW-1185">Reference proteome</keyword>
<evidence type="ECO:0000313" key="9">
    <source>
        <dbReference type="Proteomes" id="UP001311232"/>
    </source>
</evidence>
<keyword evidence="2" id="KW-0812">Transmembrane</keyword>
<keyword evidence="6" id="KW-0472">Membrane</keyword>
<protein>
    <recommendedName>
        <fullName evidence="10">Fibronectin type-III domain-containing protein</fullName>
    </recommendedName>
</protein>
<dbReference type="AlphaFoldDB" id="A0AAV9RG23"/>
<evidence type="ECO:0000256" key="1">
    <source>
        <dbReference type="ARBA" id="ARBA00004167"/>
    </source>
</evidence>
<accession>A0AAV9RG23</accession>
<evidence type="ECO:0000256" key="6">
    <source>
        <dbReference type="ARBA" id="ARBA00023136"/>
    </source>
</evidence>
<dbReference type="PANTHER" id="PTHR46877">
    <property type="entry name" value="EPH RECEPTOR A5"/>
    <property type="match status" value="1"/>
</dbReference>